<comment type="caution">
    <text evidence="2">The sequence shown here is derived from an EMBL/GenBank/DDBJ whole genome shotgun (WGS) entry which is preliminary data.</text>
</comment>
<reference evidence="2 3" key="1">
    <citation type="submission" date="2024-01" db="EMBL/GenBank/DDBJ databases">
        <authorList>
            <person name="Alioto T."/>
            <person name="Alioto T."/>
            <person name="Gomez Garrido J."/>
        </authorList>
    </citation>
    <scope>NUCLEOTIDE SEQUENCE [LARGE SCALE GENOMIC DNA]</scope>
</reference>
<feature type="region of interest" description="Disordered" evidence="1">
    <location>
        <begin position="71"/>
        <end position="110"/>
    </location>
</feature>
<name>A0AAV1MSX0_SCOSC</name>
<proteinExistence type="predicted"/>
<accession>A0AAV1MSX0</accession>
<dbReference type="Proteomes" id="UP001314229">
    <property type="component" value="Unassembled WGS sequence"/>
</dbReference>
<evidence type="ECO:0000313" key="2">
    <source>
        <dbReference type="EMBL" id="CAK6949880.1"/>
    </source>
</evidence>
<keyword evidence="3" id="KW-1185">Reference proteome</keyword>
<evidence type="ECO:0000256" key="1">
    <source>
        <dbReference type="SAM" id="MobiDB-lite"/>
    </source>
</evidence>
<organism evidence="2 3">
    <name type="scientific">Scomber scombrus</name>
    <name type="common">Atlantic mackerel</name>
    <name type="synonym">Scomber vernalis</name>
    <dbReference type="NCBI Taxonomy" id="13677"/>
    <lineage>
        <taxon>Eukaryota</taxon>
        <taxon>Metazoa</taxon>
        <taxon>Chordata</taxon>
        <taxon>Craniata</taxon>
        <taxon>Vertebrata</taxon>
        <taxon>Euteleostomi</taxon>
        <taxon>Actinopterygii</taxon>
        <taxon>Neopterygii</taxon>
        <taxon>Teleostei</taxon>
        <taxon>Neoteleostei</taxon>
        <taxon>Acanthomorphata</taxon>
        <taxon>Pelagiaria</taxon>
        <taxon>Scombriformes</taxon>
        <taxon>Scombridae</taxon>
        <taxon>Scomber</taxon>
    </lineage>
</organism>
<gene>
    <name evidence="2" type="ORF">FSCOSCO3_A024757</name>
</gene>
<dbReference type="EMBL" id="CAWUFR010000002">
    <property type="protein sequence ID" value="CAK6949880.1"/>
    <property type="molecule type" value="Genomic_DNA"/>
</dbReference>
<protein>
    <submittedName>
        <fullName evidence="2">Uncharacterized protein</fullName>
    </submittedName>
</protein>
<dbReference type="AlphaFoldDB" id="A0AAV1MSX0"/>
<evidence type="ECO:0000313" key="3">
    <source>
        <dbReference type="Proteomes" id="UP001314229"/>
    </source>
</evidence>
<sequence length="110" mass="12327">MAQHKNCQIAFSEPSVNNLCLKCSEYRKVKIVAPFPPPVPLCRRHPIKKYEARGGQQRAPVLCLLIKSARRKPSDSSQLVYKGNPVDKLPLTRDRTLSQPGVDGDFSEIV</sequence>